<gene>
    <name evidence="15" type="ORF">MKK02DRAFT_36053</name>
</gene>
<evidence type="ECO:0000256" key="13">
    <source>
        <dbReference type="SAM" id="Phobius"/>
    </source>
</evidence>
<feature type="compositionally biased region" description="Basic and acidic residues" evidence="12">
    <location>
        <begin position="528"/>
        <end position="545"/>
    </location>
</feature>
<evidence type="ECO:0000256" key="1">
    <source>
        <dbReference type="ARBA" id="ARBA00004434"/>
    </source>
</evidence>
<evidence type="ECO:0000256" key="2">
    <source>
        <dbReference type="ARBA" id="ARBA00009584"/>
    </source>
</evidence>
<feature type="compositionally biased region" description="Basic and acidic residues" evidence="12">
    <location>
        <begin position="489"/>
        <end position="516"/>
    </location>
</feature>
<dbReference type="GO" id="GO:0043022">
    <property type="term" value="F:ribosome binding"/>
    <property type="evidence" value="ECO:0007669"/>
    <property type="project" value="InterPro"/>
</dbReference>
<dbReference type="PANTHER" id="PTHR14009">
    <property type="entry name" value="LEUCINE ZIPPER-EF-HAND CONTAINING TRANSMEMBRANE PROTEIN"/>
    <property type="match status" value="1"/>
</dbReference>
<dbReference type="AlphaFoldDB" id="A0AA38HEU1"/>
<dbReference type="EMBL" id="JAKWFO010000003">
    <property type="protein sequence ID" value="KAI9638164.1"/>
    <property type="molecule type" value="Genomic_DNA"/>
</dbReference>
<feature type="region of interest" description="Disordered" evidence="12">
    <location>
        <begin position="480"/>
        <end position="545"/>
    </location>
</feature>
<dbReference type="InterPro" id="IPR044202">
    <property type="entry name" value="LETM1/MDM38-like"/>
</dbReference>
<evidence type="ECO:0000256" key="8">
    <source>
        <dbReference type="ARBA" id="ARBA00023128"/>
    </source>
</evidence>
<keyword evidence="8 11" id="KW-0496">Mitochondrion</keyword>
<dbReference type="Proteomes" id="UP001164286">
    <property type="component" value="Unassembled WGS sequence"/>
</dbReference>
<feature type="compositionally biased region" description="Polar residues" evidence="12">
    <location>
        <begin position="84"/>
        <end position="94"/>
    </location>
</feature>
<dbReference type="Gene3D" id="1.10.238.10">
    <property type="entry name" value="EF-hand"/>
    <property type="match status" value="1"/>
</dbReference>
<accession>A0AA38HEU1</accession>
<dbReference type="GO" id="GO:0005743">
    <property type="term" value="C:mitochondrial inner membrane"/>
    <property type="evidence" value="ECO:0007669"/>
    <property type="project" value="UniProtKB-SubCell"/>
</dbReference>
<dbReference type="GO" id="GO:0030003">
    <property type="term" value="P:intracellular monoatomic cation homeostasis"/>
    <property type="evidence" value="ECO:0007669"/>
    <property type="project" value="TreeGrafter"/>
</dbReference>
<evidence type="ECO:0000313" key="15">
    <source>
        <dbReference type="EMBL" id="KAI9638164.1"/>
    </source>
</evidence>
<organism evidence="15 16">
    <name type="scientific">Dioszegia hungarica</name>
    <dbReference type="NCBI Taxonomy" id="4972"/>
    <lineage>
        <taxon>Eukaryota</taxon>
        <taxon>Fungi</taxon>
        <taxon>Dikarya</taxon>
        <taxon>Basidiomycota</taxon>
        <taxon>Agaricomycotina</taxon>
        <taxon>Tremellomycetes</taxon>
        <taxon>Tremellales</taxon>
        <taxon>Bulleribasidiaceae</taxon>
        <taxon>Dioszegia</taxon>
    </lineage>
</organism>
<comment type="subcellular location">
    <subcellularLocation>
        <location evidence="1">Mitochondrion inner membrane</location>
        <topology evidence="1">Single-pass membrane protein</topology>
    </subcellularLocation>
</comment>
<evidence type="ECO:0000256" key="4">
    <source>
        <dbReference type="ARBA" id="ARBA00022449"/>
    </source>
</evidence>
<reference evidence="15" key="1">
    <citation type="journal article" date="2022" name="G3 (Bethesda)">
        <title>High quality genome of the basidiomycete yeast Dioszegia hungarica PDD-24b-2 isolated from cloud water.</title>
        <authorList>
            <person name="Jarrige D."/>
            <person name="Haridas S."/>
            <person name="Bleykasten-Grosshans C."/>
            <person name="Joly M."/>
            <person name="Nadalig T."/>
            <person name="Sancelme M."/>
            <person name="Vuilleumier S."/>
            <person name="Grigoriev I.V."/>
            <person name="Amato P."/>
            <person name="Bringel F."/>
        </authorList>
    </citation>
    <scope>NUCLEOTIDE SEQUENCE</scope>
    <source>
        <strain evidence="15">PDD-24b-2</strain>
    </source>
</reference>
<dbReference type="Pfam" id="PF07766">
    <property type="entry name" value="LETM1_RBD"/>
    <property type="match status" value="1"/>
</dbReference>
<feature type="transmembrane region" description="Helical" evidence="13">
    <location>
        <begin position="213"/>
        <end position="236"/>
    </location>
</feature>
<dbReference type="InterPro" id="IPR011992">
    <property type="entry name" value="EF-hand-dom_pair"/>
</dbReference>
<keyword evidence="4" id="KW-0813">Transport</keyword>
<keyword evidence="5 13" id="KW-0812">Transmembrane</keyword>
<proteinExistence type="inferred from homology"/>
<evidence type="ECO:0000256" key="11">
    <source>
        <dbReference type="PROSITE-ProRule" id="PRU01094"/>
    </source>
</evidence>
<evidence type="ECO:0000256" key="3">
    <source>
        <dbReference type="ARBA" id="ARBA00020557"/>
    </source>
</evidence>
<dbReference type="GeneID" id="77728540"/>
<evidence type="ECO:0000256" key="10">
    <source>
        <dbReference type="ARBA" id="ARBA00031360"/>
    </source>
</evidence>
<evidence type="ECO:0000259" key="14">
    <source>
        <dbReference type="PROSITE" id="PS51758"/>
    </source>
</evidence>
<dbReference type="InterPro" id="IPR033122">
    <property type="entry name" value="LETM1-like_RBD"/>
</dbReference>
<name>A0AA38HEU1_9TREE</name>
<comment type="similarity">
    <text evidence="2">Belongs to the LETM1 family.</text>
</comment>
<feature type="domain" description="Letm1 RBD" evidence="14">
    <location>
        <begin position="259"/>
        <end position="448"/>
    </location>
</feature>
<keyword evidence="6" id="KW-0999">Mitochondrion inner membrane</keyword>
<feature type="region of interest" description="Disordered" evidence="12">
    <location>
        <begin position="84"/>
        <end position="131"/>
    </location>
</feature>
<dbReference type="GO" id="GO:0015297">
    <property type="term" value="F:antiporter activity"/>
    <property type="evidence" value="ECO:0007669"/>
    <property type="project" value="UniProtKB-KW"/>
</dbReference>
<dbReference type="PROSITE" id="PS51758">
    <property type="entry name" value="LETM1_RBD"/>
    <property type="match status" value="1"/>
</dbReference>
<comment type="caution">
    <text evidence="15">The sequence shown here is derived from an EMBL/GenBank/DDBJ whole genome shotgun (WGS) entry which is preliminary data.</text>
</comment>
<evidence type="ECO:0000256" key="12">
    <source>
        <dbReference type="SAM" id="MobiDB-lite"/>
    </source>
</evidence>
<evidence type="ECO:0000256" key="9">
    <source>
        <dbReference type="ARBA" id="ARBA00023136"/>
    </source>
</evidence>
<dbReference type="PANTHER" id="PTHR14009:SF1">
    <property type="entry name" value="MITOCHONDRIAL PROTON_CALCIUM EXCHANGER PROTEIN"/>
    <property type="match status" value="1"/>
</dbReference>
<keyword evidence="4" id="KW-0050">Antiport</keyword>
<evidence type="ECO:0000256" key="6">
    <source>
        <dbReference type="ARBA" id="ARBA00022792"/>
    </source>
</evidence>
<evidence type="ECO:0000256" key="5">
    <source>
        <dbReference type="ARBA" id="ARBA00022692"/>
    </source>
</evidence>
<dbReference type="SUPFAM" id="SSF47473">
    <property type="entry name" value="EF-hand"/>
    <property type="match status" value="1"/>
</dbReference>
<protein>
    <recommendedName>
        <fullName evidence="3">Mitochondrial proton/calcium exchanger protein</fullName>
    </recommendedName>
    <alternativeName>
        <fullName evidence="10">Leucine zipper-EF-hand-containing transmembrane protein 1</fullName>
    </alternativeName>
</protein>
<evidence type="ECO:0000313" key="16">
    <source>
        <dbReference type="Proteomes" id="UP001164286"/>
    </source>
</evidence>
<keyword evidence="9 13" id="KW-0472">Membrane</keyword>
<evidence type="ECO:0000256" key="7">
    <source>
        <dbReference type="ARBA" id="ARBA00022989"/>
    </source>
</evidence>
<keyword evidence="7 13" id="KW-1133">Transmembrane helix</keyword>
<keyword evidence="16" id="KW-1185">Reference proteome</keyword>
<sequence length="729" mass="82077">MLSSVAGPSRLHLAGTMRRRVPMMVSPVHQEMRRINREYSLTLYNQDYKSRKLSTTVLNAASSAYRSAPIPLLPLSLSRQIQVRSISTEQHSSTTPPPPVLKSDLPKSGEMAVSSIPVGHPPPAPPAKLSTIPPKVVDLAQEKEVVKKDEKPKGTMLQRGWATAKKEAAHYWAGTKLLGSEIKISSKLAWKVLNGSTLTRRERRQLKRTTTDLIRLIPFSVFILVPFMEFLLPIALRLFPNMLPSTFEGEFAAAEKQRKLLRTRIEMAKFLQETVRESGMKAESVVKSDEFKQFFRKVRSTGERPSQTDVVRVAKLFHDDLTLDNLSRPQLVSMCRYININAFGTDNFLKHQIRSRLERLRIDDMMINSEGADSLSTKELQQACQSRGIRFQGVSPGRLREELDQWIELHYTNGISGVLLILSRAFNFEQKGDDIMSSLITTLSSLPENLINEAELGVSEEASYKQKLEVLQQQQELIEDEAEQEQEEQEARKADIEAKKAEEARKKEAEEAEKAAKAASEPAPSEEEVAKAKSEEKVKEEADARMSKEQLGELAEALNILTAKNSIVKERDELRTILEDNLLSEAESKERLDEADQKIIGISKRVRSMIKKIDAQLETYDEKVGSSLNVIESNEKGQITLADLQRAMRVIKHAPPEEVIEGLGKKLDVDQDGFVELEHVIELAKDEGLGIVLEEEAAKDILDRGANIKNEKADLKDKKPKKEDIISDH</sequence>
<dbReference type="RefSeq" id="XP_052947941.1">
    <property type="nucleotide sequence ID" value="XM_053089335.1"/>
</dbReference>